<feature type="domain" description="Schlafen group 3-like DNA/RNA helicase" evidence="1">
    <location>
        <begin position="242"/>
        <end position="627"/>
    </location>
</feature>
<keyword evidence="3" id="KW-1185">Reference proteome</keyword>
<protein>
    <submittedName>
        <fullName evidence="2">DUF2075 domain-containing protein</fullName>
    </submittedName>
</protein>
<reference evidence="3" key="1">
    <citation type="submission" date="2018-11" db="EMBL/GenBank/DDBJ databases">
        <title>Shewanella sp. M2.</title>
        <authorList>
            <person name="Hwang Y.J."/>
            <person name="Hwang C.Y."/>
        </authorList>
    </citation>
    <scope>NUCLEOTIDE SEQUENCE [LARGE SCALE GENOMIC DNA]</scope>
    <source>
        <strain evidence="3">LMG 19866</strain>
    </source>
</reference>
<evidence type="ECO:0000259" key="1">
    <source>
        <dbReference type="Pfam" id="PF09848"/>
    </source>
</evidence>
<dbReference type="OrthoDB" id="3193269at2"/>
<organism evidence="2 3">
    <name type="scientific">Shewanella livingstonensis</name>
    <dbReference type="NCBI Taxonomy" id="150120"/>
    <lineage>
        <taxon>Bacteria</taxon>
        <taxon>Pseudomonadati</taxon>
        <taxon>Pseudomonadota</taxon>
        <taxon>Gammaproteobacteria</taxon>
        <taxon>Alteromonadales</taxon>
        <taxon>Shewanellaceae</taxon>
        <taxon>Shewanella</taxon>
    </lineage>
</organism>
<gene>
    <name evidence="2" type="ORF">EGC82_02520</name>
</gene>
<dbReference type="RefSeq" id="WP_124729359.1">
    <property type="nucleotide sequence ID" value="NZ_CBCSKC010000016.1"/>
</dbReference>
<dbReference type="KEGG" id="slj:EGC82_02520"/>
<accession>A0A3G8LQQ0</accession>
<dbReference type="Gene3D" id="3.40.50.300">
    <property type="entry name" value="P-loop containing nucleotide triphosphate hydrolases"/>
    <property type="match status" value="1"/>
</dbReference>
<dbReference type="InterPro" id="IPR018647">
    <property type="entry name" value="SLFN_3-like_DNA/RNA_helicase"/>
</dbReference>
<dbReference type="AlphaFoldDB" id="A0A3G8LQQ0"/>
<name>A0A3G8LQQ0_9GAMM</name>
<dbReference type="Proteomes" id="UP000278035">
    <property type="component" value="Chromosome"/>
</dbReference>
<dbReference type="InterPro" id="IPR027417">
    <property type="entry name" value="P-loop_NTPase"/>
</dbReference>
<evidence type="ECO:0000313" key="3">
    <source>
        <dbReference type="Proteomes" id="UP000278035"/>
    </source>
</evidence>
<dbReference type="EMBL" id="CP034015">
    <property type="protein sequence ID" value="AZG71737.1"/>
    <property type="molecule type" value="Genomic_DNA"/>
</dbReference>
<proteinExistence type="predicted"/>
<dbReference type="Pfam" id="PF09848">
    <property type="entry name" value="SLFN-g3_helicase"/>
    <property type="match status" value="1"/>
</dbReference>
<dbReference type="SUPFAM" id="SSF52540">
    <property type="entry name" value="P-loop containing nucleoside triphosphate hydrolases"/>
    <property type="match status" value="1"/>
</dbReference>
<evidence type="ECO:0000313" key="2">
    <source>
        <dbReference type="EMBL" id="AZG71737.1"/>
    </source>
</evidence>
<sequence length="656" mass="73908">MSNRAFYSAPLEQFLVTNALSISGEISAAHTQQLQHQQSRAWGAEIDILKRELKLCGADNTHIFFEFMIPRMGRRADVVLVVKGVIFVIEFKVGAQRINHADLRQAHGYALDLKNFHSGSHDKFIVPILIATNLAKPTSQQALFKLDFAFDNVASPIAIHSGQILNAINQITTSLKQVEFDANQWAASGYLPTPTIIEAAQALYAQHNVEDIAKSEADTQNIGQTSQQLLQLIHDARDRKRKVICFVTGVPGAGKTLVGLNIASTHSNPKEKEYSVFLSGNGPLVSVLQEALARDRKVRTADTLASCRRQTEQFIQNIHKFRDDSLSGAVPPEQVAIFDEAQRAWNKEQTSKFMQTKRNQIGFNKSEPEYLIEVMDRHEDWAVIIALVGGGQEINTGEVGLLGWLNALDEKFSHWDAYYSADLLNGEYVASNLTASHLSKGTVLPCLHLATSMRSFRAEKLSSFIHYLIDGDSVLARKLFTTFSHLYPIKVTRDLDTAKKWIKSRSRATESIGMLASSNAIRLKAEGIFVKNKIEPKDWFLGPPEDIRSSHFLEDIATEFDVQGLELDWCLVAWDGDFRFKPTGKEHWRFRGSKWEKRPQEQTQIYLENAYRVLLTRARQGMVIFVPSGDDSDKTRLSEFYDDTFDFLQRCGITVV</sequence>